<gene>
    <name evidence="1" type="ORF">BJ508DRAFT_308718</name>
</gene>
<protein>
    <submittedName>
        <fullName evidence="1">Uncharacterized protein</fullName>
    </submittedName>
</protein>
<dbReference type="EMBL" id="ML119704">
    <property type="protein sequence ID" value="RPA78976.1"/>
    <property type="molecule type" value="Genomic_DNA"/>
</dbReference>
<accession>A0A3N4I0Q1</accession>
<dbReference type="AlphaFoldDB" id="A0A3N4I0Q1"/>
<reference evidence="1 2" key="1">
    <citation type="journal article" date="2018" name="Nat. Ecol. Evol.">
        <title>Pezizomycetes genomes reveal the molecular basis of ectomycorrhizal truffle lifestyle.</title>
        <authorList>
            <person name="Murat C."/>
            <person name="Payen T."/>
            <person name="Noel B."/>
            <person name="Kuo A."/>
            <person name="Morin E."/>
            <person name="Chen J."/>
            <person name="Kohler A."/>
            <person name="Krizsan K."/>
            <person name="Balestrini R."/>
            <person name="Da Silva C."/>
            <person name="Montanini B."/>
            <person name="Hainaut M."/>
            <person name="Levati E."/>
            <person name="Barry K.W."/>
            <person name="Belfiori B."/>
            <person name="Cichocki N."/>
            <person name="Clum A."/>
            <person name="Dockter R.B."/>
            <person name="Fauchery L."/>
            <person name="Guy J."/>
            <person name="Iotti M."/>
            <person name="Le Tacon F."/>
            <person name="Lindquist E.A."/>
            <person name="Lipzen A."/>
            <person name="Malagnac F."/>
            <person name="Mello A."/>
            <person name="Molinier V."/>
            <person name="Miyauchi S."/>
            <person name="Poulain J."/>
            <person name="Riccioni C."/>
            <person name="Rubini A."/>
            <person name="Sitrit Y."/>
            <person name="Splivallo R."/>
            <person name="Traeger S."/>
            <person name="Wang M."/>
            <person name="Zifcakova L."/>
            <person name="Wipf D."/>
            <person name="Zambonelli A."/>
            <person name="Paolocci F."/>
            <person name="Nowrousian M."/>
            <person name="Ottonello S."/>
            <person name="Baldrian P."/>
            <person name="Spatafora J.W."/>
            <person name="Henrissat B."/>
            <person name="Nagy L.G."/>
            <person name="Aury J.M."/>
            <person name="Wincker P."/>
            <person name="Grigoriev I.V."/>
            <person name="Bonfante P."/>
            <person name="Martin F.M."/>
        </authorList>
    </citation>
    <scope>NUCLEOTIDE SEQUENCE [LARGE SCALE GENOMIC DNA]</scope>
    <source>
        <strain evidence="1 2">RN42</strain>
    </source>
</reference>
<sequence>MTAHPYHPNEAASHPALINLGRFNQPTSQQAANDLDHNPPELHRSTGFQHLFKHCIFTTQQRKNIMLNTAIDSELRKTERPRINSRTTFKRLFSLLDYLFSFLQQGSPKSTSSSMDSFTNLSVQLGRSNSASSVSSQPIMFIVESEEEGVVHREVFGQSFVPPATNHTLQNADVAHLTGLLQTMEINASGFSASGFNASGSRTA</sequence>
<proteinExistence type="predicted"/>
<name>A0A3N4I0Q1_ASCIM</name>
<keyword evidence="2" id="KW-1185">Reference proteome</keyword>
<organism evidence="1 2">
    <name type="scientific">Ascobolus immersus RN42</name>
    <dbReference type="NCBI Taxonomy" id="1160509"/>
    <lineage>
        <taxon>Eukaryota</taxon>
        <taxon>Fungi</taxon>
        <taxon>Dikarya</taxon>
        <taxon>Ascomycota</taxon>
        <taxon>Pezizomycotina</taxon>
        <taxon>Pezizomycetes</taxon>
        <taxon>Pezizales</taxon>
        <taxon>Ascobolaceae</taxon>
        <taxon>Ascobolus</taxon>
    </lineage>
</organism>
<evidence type="ECO:0000313" key="2">
    <source>
        <dbReference type="Proteomes" id="UP000275078"/>
    </source>
</evidence>
<evidence type="ECO:0000313" key="1">
    <source>
        <dbReference type="EMBL" id="RPA78976.1"/>
    </source>
</evidence>
<dbReference type="Proteomes" id="UP000275078">
    <property type="component" value="Unassembled WGS sequence"/>
</dbReference>